<dbReference type="PANTHER" id="PTHR12860">
    <property type="entry name" value="SIGNAL RECOGNITION PARTICLE 68 KDA PROTEIN"/>
    <property type="match status" value="1"/>
</dbReference>
<evidence type="ECO:0000256" key="10">
    <source>
        <dbReference type="ARBA" id="ARBA00023274"/>
    </source>
</evidence>
<feature type="transmembrane region" description="Helical" evidence="14">
    <location>
        <begin position="737"/>
        <end position="755"/>
    </location>
</feature>
<name>A0A0C9N5L7_9FUNG</name>
<dbReference type="InterPro" id="IPR013083">
    <property type="entry name" value="Znf_RING/FYVE/PHD"/>
</dbReference>
<keyword evidence="5" id="KW-0963">Cytoplasm</keyword>
<dbReference type="GO" id="GO:0005829">
    <property type="term" value="C:cytosol"/>
    <property type="evidence" value="ECO:0007669"/>
    <property type="project" value="UniProtKB-ARBA"/>
</dbReference>
<keyword evidence="13" id="KW-0479">Metal-binding</keyword>
<dbReference type="InterPro" id="IPR026258">
    <property type="entry name" value="SRP68"/>
</dbReference>
<organism evidence="16">
    <name type="scientific">Mucor ambiguus</name>
    <dbReference type="NCBI Taxonomy" id="91626"/>
    <lineage>
        <taxon>Eukaryota</taxon>
        <taxon>Fungi</taxon>
        <taxon>Fungi incertae sedis</taxon>
        <taxon>Mucoromycota</taxon>
        <taxon>Mucoromycotina</taxon>
        <taxon>Mucoromycetes</taxon>
        <taxon>Mucorales</taxon>
        <taxon>Mucorineae</taxon>
        <taxon>Mucoraceae</taxon>
        <taxon>Mucor</taxon>
    </lineage>
</organism>
<dbReference type="GO" id="GO:0008312">
    <property type="term" value="F:7S RNA binding"/>
    <property type="evidence" value="ECO:0007669"/>
    <property type="project" value="InterPro"/>
</dbReference>
<dbReference type="EMBL" id="DF836588">
    <property type="protein sequence ID" value="GAN09868.1"/>
    <property type="molecule type" value="Genomic_DNA"/>
</dbReference>
<dbReference type="Pfam" id="PF16969">
    <property type="entry name" value="SRP68"/>
    <property type="match status" value="1"/>
</dbReference>
<dbReference type="Gene3D" id="3.30.40.10">
    <property type="entry name" value="Zinc/RING finger domain, C3HC4 (zinc finger)"/>
    <property type="match status" value="1"/>
</dbReference>
<dbReference type="Gene3D" id="1.10.3450.40">
    <property type="entry name" value="Signal recognition particle, SRP68 subunit, RNA-binding domain"/>
    <property type="match status" value="1"/>
</dbReference>
<dbReference type="InterPro" id="IPR001841">
    <property type="entry name" value="Znf_RING"/>
</dbReference>
<dbReference type="PANTHER" id="PTHR12860:SF0">
    <property type="entry name" value="SIGNAL RECOGNITION PARTICLE SUBUNIT SRP68"/>
    <property type="match status" value="1"/>
</dbReference>
<evidence type="ECO:0000256" key="13">
    <source>
        <dbReference type="PROSITE-ProRule" id="PRU00175"/>
    </source>
</evidence>
<keyword evidence="14" id="KW-1133">Transmembrane helix</keyword>
<feature type="transmembrane region" description="Helical" evidence="14">
    <location>
        <begin position="704"/>
        <end position="725"/>
    </location>
</feature>
<dbReference type="GO" id="GO:0030942">
    <property type="term" value="F:endoplasmic reticulum signal peptide binding"/>
    <property type="evidence" value="ECO:0007669"/>
    <property type="project" value="InterPro"/>
</dbReference>
<keyword evidence="13" id="KW-0863">Zinc-finger</keyword>
<dbReference type="GO" id="GO:0005047">
    <property type="term" value="F:signal recognition particle binding"/>
    <property type="evidence" value="ECO:0007669"/>
    <property type="project" value="InterPro"/>
</dbReference>
<gene>
    <name evidence="16" type="ORF">MAM1_0299c09401</name>
</gene>
<evidence type="ECO:0000256" key="12">
    <source>
        <dbReference type="ARBA" id="ARBA00083741"/>
    </source>
</evidence>
<evidence type="ECO:0000313" key="17">
    <source>
        <dbReference type="Proteomes" id="UP000053815"/>
    </source>
</evidence>
<dbReference type="AlphaFoldDB" id="A0A0C9N5L7"/>
<keyword evidence="14" id="KW-0812">Transmembrane</keyword>
<feature type="transmembrane region" description="Helical" evidence="14">
    <location>
        <begin position="616"/>
        <end position="635"/>
    </location>
</feature>
<dbReference type="Proteomes" id="UP000053815">
    <property type="component" value="Unassembled WGS sequence"/>
</dbReference>
<evidence type="ECO:0000256" key="3">
    <source>
        <dbReference type="ARBA" id="ARBA00004604"/>
    </source>
</evidence>
<dbReference type="InterPro" id="IPR034652">
    <property type="entry name" value="SRP68-RBD"/>
</dbReference>
<keyword evidence="9" id="KW-0539">Nucleus</keyword>
<keyword evidence="6" id="KW-0256">Endoplasmic reticulum</keyword>
<proteinExistence type="inferred from homology"/>
<evidence type="ECO:0000256" key="2">
    <source>
        <dbReference type="ARBA" id="ARBA00004496"/>
    </source>
</evidence>
<comment type="similarity">
    <text evidence="4">Belongs to the SRP68 family.</text>
</comment>
<dbReference type="GO" id="GO:0005786">
    <property type="term" value="C:signal recognition particle, endoplasmic reticulum targeting"/>
    <property type="evidence" value="ECO:0007669"/>
    <property type="project" value="UniProtKB-KW"/>
</dbReference>
<evidence type="ECO:0000256" key="14">
    <source>
        <dbReference type="SAM" id="Phobius"/>
    </source>
</evidence>
<evidence type="ECO:0000256" key="11">
    <source>
        <dbReference type="ARBA" id="ARBA00029498"/>
    </source>
</evidence>
<keyword evidence="10" id="KW-0687">Ribonucleoprotein</keyword>
<reference evidence="16" key="1">
    <citation type="submission" date="2014-09" db="EMBL/GenBank/DDBJ databases">
        <title>Draft genome sequence of an oleaginous Mucoromycotina fungus Mucor ambiguus NBRC6742.</title>
        <authorList>
            <person name="Takeda I."/>
            <person name="Yamane N."/>
            <person name="Morita T."/>
            <person name="Tamano K."/>
            <person name="Machida M."/>
            <person name="Baker S."/>
            <person name="Koike H."/>
        </authorList>
    </citation>
    <scope>NUCLEOTIDE SEQUENCE</scope>
    <source>
        <strain evidence="16">NBRC 6742</strain>
    </source>
</reference>
<evidence type="ECO:0000256" key="5">
    <source>
        <dbReference type="ARBA" id="ARBA00022490"/>
    </source>
</evidence>
<evidence type="ECO:0000256" key="7">
    <source>
        <dbReference type="ARBA" id="ARBA00022884"/>
    </source>
</evidence>
<evidence type="ECO:0000256" key="9">
    <source>
        <dbReference type="ARBA" id="ARBA00023242"/>
    </source>
</evidence>
<feature type="transmembrane region" description="Helical" evidence="14">
    <location>
        <begin position="667"/>
        <end position="683"/>
    </location>
</feature>
<sequence length="899" mass="103239">MAEPMDITPSTTPMSVDVLGLINESRMTYGLRHQDYQRYREYCTNRIRRLRQILKLTQSNNKTTNIRKPLPQEFNDARYLHLGVYETERAWAFAMELKQESANSMETRQRHHLVKRLKRASQHAEALYKLCQEQTVDIRTVLDVKAYASLMRGYLYFEQQQWQEALNQFAESRTVYEKFAKTNSTAEQEALCYSAIDEIDPNIRFCAYKLQLSGGQDVEGIVGKHQGPGMDQLKEQLAKISDDKSKDQTRKTLTWRNKEFTIKNQHLAQSVLKAQDTRKSIQPNDASAFDAVLSAWAEADKLAKKALKDDREATAKVTSSKSAKATEDLSNLFTYVEYNLFGSSIERNVCLAEQAVEKKPQHAVKLYDDILKHLEYIWELPHVKDDMSLDGELNVLSLYYKGCRCVQVASAYNDMKKTPESLTIYQRGQTYVVQAKQALSQIRSFAQDALLKVTDSDLADLEQTIRSGTWKSRAAWYLENGSDNGDEVQVSEKMQQLNLNTTEALLDHLDSYPSSIHPKHLVELPPKFQPVACKPFYFDLAANFVKYPEESLAARTEKSSGSGSGFWGIFGRNHAWLEGKLTDEQISHLTPEQLENYNVQLAYNKEHKGHESQHELMAIILLFALFASQFLILWWKKKHYKSYQTVSLGGLYLFPMLFGFYAGWYRFLIFWTLYSVLNGFVIYKASRKPLEAMTPRMVYKWFTVVYNVSFVVGLFGYIIILIAFFGIAELFNAGSEFIQIGILMLSYGLYFGVLGRDFVEICTDRMAATIGYYSKDGLPNKYLGEGICAVCGHATSVGHHASLAADPHQRPMFSDDPVHQLTCKHVFHEKCIRGWVMIGKKDICPYCKEKVDLKQFKRNPWDTQQQLYLNLLDGVRYLVVWQPIIFGAVQLSYYLFGLE</sequence>
<keyword evidence="14" id="KW-0472">Membrane</keyword>
<dbReference type="FunFam" id="1.10.3450.40:FF:000001">
    <property type="entry name" value="Signal recognition particle subunit SRP68"/>
    <property type="match status" value="1"/>
</dbReference>
<dbReference type="PROSITE" id="PS50089">
    <property type="entry name" value="ZF_RING_2"/>
    <property type="match status" value="1"/>
</dbReference>
<dbReference type="GO" id="GO:0006614">
    <property type="term" value="P:SRP-dependent cotranslational protein targeting to membrane"/>
    <property type="evidence" value="ECO:0007669"/>
    <property type="project" value="InterPro"/>
</dbReference>
<evidence type="ECO:0000259" key="15">
    <source>
        <dbReference type="PROSITE" id="PS50089"/>
    </source>
</evidence>
<dbReference type="STRING" id="91626.A0A0C9N5L7"/>
<keyword evidence="13" id="KW-0862">Zinc</keyword>
<dbReference type="Pfam" id="PF13639">
    <property type="entry name" value="zf-RING_2"/>
    <property type="match status" value="1"/>
</dbReference>
<evidence type="ECO:0000256" key="4">
    <source>
        <dbReference type="ARBA" id="ARBA00009352"/>
    </source>
</evidence>
<dbReference type="SMART" id="SM00184">
    <property type="entry name" value="RING"/>
    <property type="match status" value="1"/>
</dbReference>
<evidence type="ECO:0000256" key="8">
    <source>
        <dbReference type="ARBA" id="ARBA00023135"/>
    </source>
</evidence>
<dbReference type="OrthoDB" id="10255118at2759"/>
<dbReference type="GO" id="GO:0005730">
    <property type="term" value="C:nucleolus"/>
    <property type="evidence" value="ECO:0007669"/>
    <property type="project" value="UniProtKB-SubCell"/>
</dbReference>
<keyword evidence="8" id="KW-0733">Signal recognition particle</keyword>
<dbReference type="GO" id="GO:0005783">
    <property type="term" value="C:endoplasmic reticulum"/>
    <property type="evidence" value="ECO:0007669"/>
    <property type="project" value="UniProtKB-SubCell"/>
</dbReference>
<keyword evidence="7" id="KW-0694">RNA-binding</keyword>
<evidence type="ECO:0000256" key="1">
    <source>
        <dbReference type="ARBA" id="ARBA00004240"/>
    </source>
</evidence>
<evidence type="ECO:0000256" key="6">
    <source>
        <dbReference type="ARBA" id="ARBA00022824"/>
    </source>
</evidence>
<accession>A0A0C9N5L7</accession>
<dbReference type="SUPFAM" id="SSF57850">
    <property type="entry name" value="RING/U-box"/>
    <property type="match status" value="1"/>
</dbReference>
<feature type="transmembrane region" description="Helical" evidence="14">
    <location>
        <begin position="642"/>
        <end position="661"/>
    </location>
</feature>
<feature type="domain" description="RING-type" evidence="15">
    <location>
        <begin position="788"/>
        <end position="848"/>
    </location>
</feature>
<evidence type="ECO:0000313" key="16">
    <source>
        <dbReference type="EMBL" id="GAN09868.1"/>
    </source>
</evidence>
<protein>
    <recommendedName>
        <fullName evidence="11">Signal recognition particle subunit SRP68</fullName>
    </recommendedName>
    <alternativeName>
        <fullName evidence="12">Signal recognition particle 68 kDa protein</fullName>
    </alternativeName>
</protein>
<dbReference type="GO" id="GO:0008270">
    <property type="term" value="F:zinc ion binding"/>
    <property type="evidence" value="ECO:0007669"/>
    <property type="project" value="UniProtKB-KW"/>
</dbReference>
<dbReference type="InterPro" id="IPR038253">
    <property type="entry name" value="SRP68_N_sf"/>
</dbReference>
<comment type="subcellular location">
    <subcellularLocation>
        <location evidence="2">Cytoplasm</location>
    </subcellularLocation>
    <subcellularLocation>
        <location evidence="1">Endoplasmic reticulum</location>
    </subcellularLocation>
    <subcellularLocation>
        <location evidence="3">Nucleus</location>
        <location evidence="3">Nucleolus</location>
    </subcellularLocation>
</comment>
<keyword evidence="17" id="KW-1185">Reference proteome</keyword>
<dbReference type="CDD" id="cd15481">
    <property type="entry name" value="SRP68-RBD"/>
    <property type="match status" value="1"/>
</dbReference>
<feature type="transmembrane region" description="Helical" evidence="14">
    <location>
        <begin position="875"/>
        <end position="896"/>
    </location>
</feature>